<dbReference type="PANTHER" id="PTHR43329">
    <property type="entry name" value="EPOXIDE HYDROLASE"/>
    <property type="match status" value="1"/>
</dbReference>
<keyword evidence="4" id="KW-1185">Reference proteome</keyword>
<evidence type="ECO:0000313" key="4">
    <source>
        <dbReference type="Proteomes" id="UP000729913"/>
    </source>
</evidence>
<evidence type="ECO:0000259" key="2">
    <source>
        <dbReference type="Pfam" id="PF00561"/>
    </source>
</evidence>
<keyword evidence="1" id="KW-0472">Membrane</keyword>
<reference evidence="3" key="2">
    <citation type="submission" date="2021-04" db="EMBL/GenBank/DDBJ databases">
        <title>Genome-wide patterns of bracovirus chromosomal integration into multiple host tissues during parasitism.</title>
        <authorList>
            <person name="Chebbi M.A.C."/>
        </authorList>
    </citation>
    <scope>NUCLEOTIDE SEQUENCE</scope>
    <source>
        <tissue evidence="3">Whole body</tissue>
    </source>
</reference>
<dbReference type="Pfam" id="PF00561">
    <property type="entry name" value="Abhydrolase_1"/>
    <property type="match status" value="1"/>
</dbReference>
<dbReference type="OrthoDB" id="408373at2759"/>
<evidence type="ECO:0000256" key="1">
    <source>
        <dbReference type="SAM" id="Phobius"/>
    </source>
</evidence>
<gene>
    <name evidence="3" type="ORF">G9C98_002636</name>
</gene>
<keyword evidence="1" id="KW-1133">Transmembrane helix</keyword>
<dbReference type="GO" id="GO:0004301">
    <property type="term" value="F:epoxide hydrolase activity"/>
    <property type="evidence" value="ECO:0007669"/>
    <property type="project" value="UniProtKB-ARBA"/>
</dbReference>
<dbReference type="EMBL" id="JAAOIC020000020">
    <property type="protein sequence ID" value="KAG8040640.1"/>
    <property type="molecule type" value="Genomic_DNA"/>
</dbReference>
<proteinExistence type="predicted"/>
<feature type="transmembrane region" description="Helical" evidence="1">
    <location>
        <begin position="16"/>
        <end position="37"/>
    </location>
</feature>
<dbReference type="AlphaFoldDB" id="A0A8J5QRW3"/>
<organism evidence="3 4">
    <name type="scientific">Cotesia typhae</name>
    <dbReference type="NCBI Taxonomy" id="2053667"/>
    <lineage>
        <taxon>Eukaryota</taxon>
        <taxon>Metazoa</taxon>
        <taxon>Ecdysozoa</taxon>
        <taxon>Arthropoda</taxon>
        <taxon>Hexapoda</taxon>
        <taxon>Insecta</taxon>
        <taxon>Pterygota</taxon>
        <taxon>Neoptera</taxon>
        <taxon>Endopterygota</taxon>
        <taxon>Hymenoptera</taxon>
        <taxon>Apocrita</taxon>
        <taxon>Ichneumonoidea</taxon>
        <taxon>Braconidae</taxon>
        <taxon>Microgastrinae</taxon>
        <taxon>Cotesia</taxon>
    </lineage>
</organism>
<keyword evidence="1" id="KW-0812">Transmembrane</keyword>
<comment type="caution">
    <text evidence="3">The sequence shown here is derived from an EMBL/GenBank/DDBJ whole genome shotgun (WGS) entry which is preliminary data.</text>
</comment>
<dbReference type="InterPro" id="IPR000073">
    <property type="entry name" value="AB_hydrolase_1"/>
</dbReference>
<reference evidence="3" key="1">
    <citation type="submission" date="2020-03" db="EMBL/GenBank/DDBJ databases">
        <authorList>
            <person name="Chebbi M.A."/>
            <person name="Drezen J.M."/>
        </authorList>
    </citation>
    <scope>NUCLEOTIDE SEQUENCE</scope>
    <source>
        <tissue evidence="3">Whole body</tissue>
    </source>
</reference>
<protein>
    <recommendedName>
        <fullName evidence="2">AB hydrolase-1 domain-containing protein</fullName>
    </recommendedName>
</protein>
<evidence type="ECO:0000313" key="3">
    <source>
        <dbReference type="EMBL" id="KAG8040640.1"/>
    </source>
</evidence>
<accession>A0A8J5QRW3</accession>
<sequence>MKVNIVQVSLWEQTKLHILCFIYGFYLIFKCLLKWTWHRKNLFRLHQRDKPPPCLVDNNLGEHSYVKLKGIKLHYVETGEKFQPLLLLLHGFPDCWLSWREQLPILSEHYRVVALDLKGFGDSDKPTRRRSYRIEVLINELRQFISTLGVDKCSIIGHDLGGLLGWFMTILHSDIIDKFVAISSPHPNLYWDELCKNNSFYRWMHFSRLPFLPEIDALKEDLSIINDTYKHLQINKKNEQNYVEAYKYAFSRRGNYSTYNY</sequence>
<dbReference type="Proteomes" id="UP000729913">
    <property type="component" value="Unassembled WGS sequence"/>
</dbReference>
<feature type="domain" description="AB hydrolase-1" evidence="2">
    <location>
        <begin position="84"/>
        <end position="193"/>
    </location>
</feature>
<name>A0A8J5QRW3_9HYME</name>